<keyword evidence="3" id="KW-1185">Reference proteome</keyword>
<dbReference type="AlphaFoldDB" id="A0AAN6THK2"/>
<proteinExistence type="predicted"/>
<evidence type="ECO:0000313" key="2">
    <source>
        <dbReference type="EMBL" id="KAK4114584.1"/>
    </source>
</evidence>
<dbReference type="Proteomes" id="UP001302812">
    <property type="component" value="Unassembled WGS sequence"/>
</dbReference>
<dbReference type="GeneID" id="89938822"/>
<evidence type="ECO:0000313" key="3">
    <source>
        <dbReference type="Proteomes" id="UP001302812"/>
    </source>
</evidence>
<evidence type="ECO:0000256" key="1">
    <source>
        <dbReference type="SAM" id="MobiDB-lite"/>
    </source>
</evidence>
<comment type="caution">
    <text evidence="2">The sequence shown here is derived from an EMBL/GenBank/DDBJ whole genome shotgun (WGS) entry which is preliminary data.</text>
</comment>
<sequence>MLEAERNWKPKKITPTASNLSCALFVSTGQASNLNDKPAETGEWKVRTLSTHGARQSSPRSANAQITKRLPD</sequence>
<name>A0AAN6THK2_9PEZI</name>
<gene>
    <name evidence="2" type="ORF">N656DRAFT_776746</name>
</gene>
<accession>A0AAN6THK2</accession>
<feature type="compositionally biased region" description="Polar residues" evidence="1">
    <location>
        <begin position="49"/>
        <end position="66"/>
    </location>
</feature>
<reference evidence="2" key="2">
    <citation type="submission" date="2023-05" db="EMBL/GenBank/DDBJ databases">
        <authorList>
            <consortium name="Lawrence Berkeley National Laboratory"/>
            <person name="Steindorff A."/>
            <person name="Hensen N."/>
            <person name="Bonometti L."/>
            <person name="Westerberg I."/>
            <person name="Brannstrom I.O."/>
            <person name="Guillou S."/>
            <person name="Cros-Aarteil S."/>
            <person name="Calhoun S."/>
            <person name="Haridas S."/>
            <person name="Kuo A."/>
            <person name="Mondo S."/>
            <person name="Pangilinan J."/>
            <person name="Riley R."/>
            <person name="Labutti K."/>
            <person name="Andreopoulos B."/>
            <person name="Lipzen A."/>
            <person name="Chen C."/>
            <person name="Yanf M."/>
            <person name="Daum C."/>
            <person name="Ng V."/>
            <person name="Clum A."/>
            <person name="Ohm R."/>
            <person name="Martin F."/>
            <person name="Silar P."/>
            <person name="Natvig D."/>
            <person name="Lalanne C."/>
            <person name="Gautier V."/>
            <person name="Ament-Velasquez S.L."/>
            <person name="Kruys A."/>
            <person name="Hutchinson M.I."/>
            <person name="Powell A.J."/>
            <person name="Barry K."/>
            <person name="Miller A.N."/>
            <person name="Grigoriev I.V."/>
            <person name="Debuchy R."/>
            <person name="Gladieux P."/>
            <person name="Thoren M.H."/>
            <person name="Johannesson H."/>
        </authorList>
    </citation>
    <scope>NUCLEOTIDE SEQUENCE</scope>
    <source>
        <strain evidence="2">CBS 508.74</strain>
    </source>
</reference>
<protein>
    <submittedName>
        <fullName evidence="2">Uncharacterized protein</fullName>
    </submittedName>
</protein>
<reference evidence="2" key="1">
    <citation type="journal article" date="2023" name="Mol. Phylogenet. Evol.">
        <title>Genome-scale phylogeny and comparative genomics of the fungal order Sordariales.</title>
        <authorList>
            <person name="Hensen N."/>
            <person name="Bonometti L."/>
            <person name="Westerberg I."/>
            <person name="Brannstrom I.O."/>
            <person name="Guillou S."/>
            <person name="Cros-Aarteil S."/>
            <person name="Calhoun S."/>
            <person name="Haridas S."/>
            <person name="Kuo A."/>
            <person name="Mondo S."/>
            <person name="Pangilinan J."/>
            <person name="Riley R."/>
            <person name="LaButti K."/>
            <person name="Andreopoulos B."/>
            <person name="Lipzen A."/>
            <person name="Chen C."/>
            <person name="Yan M."/>
            <person name="Daum C."/>
            <person name="Ng V."/>
            <person name="Clum A."/>
            <person name="Steindorff A."/>
            <person name="Ohm R.A."/>
            <person name="Martin F."/>
            <person name="Silar P."/>
            <person name="Natvig D.O."/>
            <person name="Lalanne C."/>
            <person name="Gautier V."/>
            <person name="Ament-Velasquez S.L."/>
            <person name="Kruys A."/>
            <person name="Hutchinson M.I."/>
            <person name="Powell A.J."/>
            <person name="Barry K."/>
            <person name="Miller A.N."/>
            <person name="Grigoriev I.V."/>
            <person name="Debuchy R."/>
            <person name="Gladieux P."/>
            <person name="Hiltunen Thoren M."/>
            <person name="Johannesson H."/>
        </authorList>
    </citation>
    <scope>NUCLEOTIDE SEQUENCE</scope>
    <source>
        <strain evidence="2">CBS 508.74</strain>
    </source>
</reference>
<dbReference type="RefSeq" id="XP_064672154.1">
    <property type="nucleotide sequence ID" value="XM_064814697.1"/>
</dbReference>
<organism evidence="2 3">
    <name type="scientific">Canariomyces notabilis</name>
    <dbReference type="NCBI Taxonomy" id="2074819"/>
    <lineage>
        <taxon>Eukaryota</taxon>
        <taxon>Fungi</taxon>
        <taxon>Dikarya</taxon>
        <taxon>Ascomycota</taxon>
        <taxon>Pezizomycotina</taxon>
        <taxon>Sordariomycetes</taxon>
        <taxon>Sordariomycetidae</taxon>
        <taxon>Sordariales</taxon>
        <taxon>Chaetomiaceae</taxon>
        <taxon>Canariomyces</taxon>
    </lineage>
</organism>
<dbReference type="EMBL" id="MU853336">
    <property type="protein sequence ID" value="KAK4114584.1"/>
    <property type="molecule type" value="Genomic_DNA"/>
</dbReference>
<feature type="region of interest" description="Disordered" evidence="1">
    <location>
        <begin position="49"/>
        <end position="72"/>
    </location>
</feature>